<reference evidence="2" key="1">
    <citation type="submission" date="2016-11" db="EMBL/GenBank/DDBJ databases">
        <authorList>
            <person name="Jaros S."/>
            <person name="Januszkiewicz K."/>
            <person name="Wedrychowicz H."/>
        </authorList>
    </citation>
    <scope>NUCLEOTIDE SEQUENCE [LARGE SCALE GENOMIC DNA]</scope>
    <source>
        <strain evidence="2">CGMCC 4.3555</strain>
    </source>
</reference>
<evidence type="ECO:0000313" key="1">
    <source>
        <dbReference type="EMBL" id="SHM46919.1"/>
    </source>
</evidence>
<sequence length="71" mass="7940">MTLVRNSGSAGGRPAAEAAVYDDLVREYDIERRARSADRRRRTLLRRFSDSGSGIDFVTISEPPMLSLTRP</sequence>
<dbReference type="AlphaFoldDB" id="A0A9X8QVK8"/>
<protein>
    <submittedName>
        <fullName evidence="1">Uncharacterized protein</fullName>
    </submittedName>
</protein>
<gene>
    <name evidence="1" type="ORF">SAMN05216268_111118</name>
</gene>
<dbReference type="Proteomes" id="UP000184388">
    <property type="component" value="Unassembled WGS sequence"/>
</dbReference>
<proteinExistence type="predicted"/>
<comment type="caution">
    <text evidence="1">The sequence shown here is derived from an EMBL/GenBank/DDBJ whole genome shotgun (WGS) entry which is preliminary data.</text>
</comment>
<organism evidence="1 2">
    <name type="scientific">Streptomyces yunnanensis</name>
    <dbReference type="NCBI Taxonomy" id="156453"/>
    <lineage>
        <taxon>Bacteria</taxon>
        <taxon>Bacillati</taxon>
        <taxon>Actinomycetota</taxon>
        <taxon>Actinomycetes</taxon>
        <taxon>Kitasatosporales</taxon>
        <taxon>Streptomycetaceae</taxon>
        <taxon>Streptomyces</taxon>
    </lineage>
</organism>
<name>A0A9X8QVK8_9ACTN</name>
<dbReference type="EMBL" id="FRBK01000011">
    <property type="protein sequence ID" value="SHM46919.1"/>
    <property type="molecule type" value="Genomic_DNA"/>
</dbReference>
<accession>A0A9X8QVK8</accession>
<evidence type="ECO:0000313" key="2">
    <source>
        <dbReference type="Proteomes" id="UP000184388"/>
    </source>
</evidence>